<gene>
    <name evidence="2" type="ORF">WJX72_004112</name>
</gene>
<dbReference type="CDD" id="cd02440">
    <property type="entry name" value="AdoMet_MTases"/>
    <property type="match status" value="1"/>
</dbReference>
<keyword evidence="3" id="KW-1185">Reference proteome</keyword>
<evidence type="ECO:0000259" key="1">
    <source>
        <dbReference type="Pfam" id="PF08241"/>
    </source>
</evidence>
<protein>
    <recommendedName>
        <fullName evidence="1">Methyltransferase type 11 domain-containing protein</fullName>
    </recommendedName>
</protein>
<sequence length="312" mass="34417">MHHGRLSLLRRQAPFLGRRTKRLITSSSQGAKLNTDDDIIFYSQARLVQHVDAGFLDRLQALYAEILQPKWRVLDLCSSWDSHLPAQLQLSHVAGHGMNEAELFANQRLDHYFIQDFNKDPGLRHLPASSFDAALCCAGIQYLEQPAAVLREVWRVLRPDGVAYVEQLLRAAGFTEVEDRTWLPQPAGLRPEQTEGPIGISDPFCAVIATKTLKVVITVKALHDRDAGDAQSESLAATALGDLPDRQPASKVSSVTFTRWLGAYHQLTEEAAALGIPRSALPKLPANPDIAELQSARKQLSSMIESFLSAGL</sequence>
<dbReference type="GO" id="GO:0008757">
    <property type="term" value="F:S-adenosylmethionine-dependent methyltransferase activity"/>
    <property type="evidence" value="ECO:0007669"/>
    <property type="project" value="InterPro"/>
</dbReference>
<feature type="domain" description="Methyltransferase type 11" evidence="1">
    <location>
        <begin position="125"/>
        <end position="164"/>
    </location>
</feature>
<dbReference type="PANTHER" id="PTHR43036">
    <property type="entry name" value="OSJNBB0011N17.9 PROTEIN"/>
    <property type="match status" value="1"/>
</dbReference>
<dbReference type="Gene3D" id="3.40.50.150">
    <property type="entry name" value="Vaccinia Virus protein VP39"/>
    <property type="match status" value="1"/>
</dbReference>
<dbReference type="Pfam" id="PF08241">
    <property type="entry name" value="Methyltransf_11"/>
    <property type="match status" value="1"/>
</dbReference>
<dbReference type="SUPFAM" id="SSF53335">
    <property type="entry name" value="S-adenosyl-L-methionine-dependent methyltransferases"/>
    <property type="match status" value="1"/>
</dbReference>
<evidence type="ECO:0000313" key="2">
    <source>
        <dbReference type="EMBL" id="KAK9823594.1"/>
    </source>
</evidence>
<dbReference type="Proteomes" id="UP001489004">
    <property type="component" value="Unassembled WGS sequence"/>
</dbReference>
<proteinExistence type="predicted"/>
<name>A0AAW1QQ71_9CHLO</name>
<organism evidence="2 3">
    <name type="scientific">[Myrmecia] bisecta</name>
    <dbReference type="NCBI Taxonomy" id="41462"/>
    <lineage>
        <taxon>Eukaryota</taxon>
        <taxon>Viridiplantae</taxon>
        <taxon>Chlorophyta</taxon>
        <taxon>core chlorophytes</taxon>
        <taxon>Trebouxiophyceae</taxon>
        <taxon>Trebouxiales</taxon>
        <taxon>Trebouxiaceae</taxon>
        <taxon>Myrmecia</taxon>
    </lineage>
</organism>
<dbReference type="InterPro" id="IPR013216">
    <property type="entry name" value="Methyltransf_11"/>
</dbReference>
<evidence type="ECO:0000313" key="3">
    <source>
        <dbReference type="Proteomes" id="UP001489004"/>
    </source>
</evidence>
<dbReference type="InterPro" id="IPR029063">
    <property type="entry name" value="SAM-dependent_MTases_sf"/>
</dbReference>
<dbReference type="PANTHER" id="PTHR43036:SF2">
    <property type="entry name" value="OS04G0481300 PROTEIN"/>
    <property type="match status" value="1"/>
</dbReference>
<reference evidence="2 3" key="1">
    <citation type="journal article" date="2024" name="Nat. Commun.">
        <title>Phylogenomics reveals the evolutionary origins of lichenization in chlorophyte algae.</title>
        <authorList>
            <person name="Puginier C."/>
            <person name="Libourel C."/>
            <person name="Otte J."/>
            <person name="Skaloud P."/>
            <person name="Haon M."/>
            <person name="Grisel S."/>
            <person name="Petersen M."/>
            <person name="Berrin J.G."/>
            <person name="Delaux P.M."/>
            <person name="Dal Grande F."/>
            <person name="Keller J."/>
        </authorList>
    </citation>
    <scope>NUCLEOTIDE SEQUENCE [LARGE SCALE GENOMIC DNA]</scope>
    <source>
        <strain evidence="2 3">SAG 2043</strain>
    </source>
</reference>
<dbReference type="AlphaFoldDB" id="A0AAW1QQ71"/>
<comment type="caution">
    <text evidence="2">The sequence shown here is derived from an EMBL/GenBank/DDBJ whole genome shotgun (WGS) entry which is preliminary data.</text>
</comment>
<dbReference type="EMBL" id="JALJOR010000002">
    <property type="protein sequence ID" value="KAK9823594.1"/>
    <property type="molecule type" value="Genomic_DNA"/>
</dbReference>
<accession>A0AAW1QQ71</accession>